<reference evidence="1 2" key="1">
    <citation type="submission" date="2019-04" db="EMBL/GenBank/DDBJ databases">
        <title>Fungal friends and foes A comparative genomics study of 23 Aspergillus species from section Flavi.</title>
        <authorList>
            <consortium name="DOE Joint Genome Institute"/>
            <person name="Kjaerbolling I."/>
            <person name="Vesth T.C."/>
            <person name="Frisvad J.C."/>
            <person name="Nybo J.L."/>
            <person name="Theobald S."/>
            <person name="Kildgaard S."/>
            <person name="Petersen T.I."/>
            <person name="Kuo A."/>
            <person name="Sato A."/>
            <person name="Lyhne E.K."/>
            <person name="Kogle M.E."/>
            <person name="Wiebenga A."/>
            <person name="Kun R.S."/>
            <person name="Lubbers R.J."/>
            <person name="Makela M.R."/>
            <person name="Barry K."/>
            <person name="Chovatia M."/>
            <person name="Clum A."/>
            <person name="Daum C."/>
            <person name="Haridas S."/>
            <person name="He G."/>
            <person name="LaButti K."/>
            <person name="Lipzen A."/>
            <person name="Mondo S."/>
            <person name="Pangilinan J."/>
            <person name="Riley R."/>
            <person name="Salamov A."/>
            <person name="Simmons B.A."/>
            <person name="Magnuson J.K."/>
            <person name="Henrissat B."/>
            <person name="Mortensen U.H."/>
            <person name="Larsen T.O."/>
            <person name="De vries R.P."/>
            <person name="Grigoriev I.V."/>
            <person name="Machida M."/>
            <person name="Baker S.E."/>
            <person name="Andersen M.R."/>
        </authorList>
    </citation>
    <scope>NUCLEOTIDE SEQUENCE [LARGE SCALE GENOMIC DNA]</scope>
    <source>
        <strain evidence="1 2">CBS 117635</strain>
    </source>
</reference>
<dbReference type="Proteomes" id="UP000326289">
    <property type="component" value="Unassembled WGS sequence"/>
</dbReference>
<gene>
    <name evidence="1" type="ORF">BDV30DRAFT_206638</name>
</gene>
<protein>
    <submittedName>
        <fullName evidence="1">Uncharacterized protein</fullName>
    </submittedName>
</protein>
<sequence>MALSKPHMTILRKKADCVNIYLWENSRCVDAYATTFRTVYGAWPSDLMKYLIDYVITAPVSMNNDSWTVQGSLVRQYLSEKAPEHRKLQCN</sequence>
<name>A0A5N6JEP7_9EURO</name>
<dbReference type="AlphaFoldDB" id="A0A5N6JEP7"/>
<dbReference type="EMBL" id="ML732777">
    <property type="protein sequence ID" value="KAB8276427.1"/>
    <property type="molecule type" value="Genomic_DNA"/>
</dbReference>
<proteinExistence type="predicted"/>
<keyword evidence="2" id="KW-1185">Reference proteome</keyword>
<accession>A0A5N6JEP7</accession>
<organism evidence="1 2">
    <name type="scientific">Aspergillus minisclerotigenes</name>
    <dbReference type="NCBI Taxonomy" id="656917"/>
    <lineage>
        <taxon>Eukaryota</taxon>
        <taxon>Fungi</taxon>
        <taxon>Dikarya</taxon>
        <taxon>Ascomycota</taxon>
        <taxon>Pezizomycotina</taxon>
        <taxon>Eurotiomycetes</taxon>
        <taxon>Eurotiomycetidae</taxon>
        <taxon>Eurotiales</taxon>
        <taxon>Aspergillaceae</taxon>
        <taxon>Aspergillus</taxon>
        <taxon>Aspergillus subgen. Circumdati</taxon>
    </lineage>
</organism>
<evidence type="ECO:0000313" key="2">
    <source>
        <dbReference type="Proteomes" id="UP000326289"/>
    </source>
</evidence>
<evidence type="ECO:0000313" key="1">
    <source>
        <dbReference type="EMBL" id="KAB8276427.1"/>
    </source>
</evidence>